<reference evidence="1" key="1">
    <citation type="submission" date="2023-06" db="EMBL/GenBank/DDBJ databases">
        <title>Genomic of Parafulvivirga corallium.</title>
        <authorList>
            <person name="Wang G."/>
        </authorList>
    </citation>
    <scope>NUCLEOTIDE SEQUENCE</scope>
    <source>
        <strain evidence="1">BMA10</strain>
    </source>
</reference>
<comment type="caution">
    <text evidence="1">The sequence shown here is derived from an EMBL/GenBank/DDBJ whole genome shotgun (WGS) entry which is preliminary data.</text>
</comment>
<name>A0ABT8KS83_9BACT</name>
<dbReference type="RefSeq" id="WP_346753616.1">
    <property type="nucleotide sequence ID" value="NZ_JAUJEA010000008.1"/>
</dbReference>
<dbReference type="EMBL" id="JAUJEA010000008">
    <property type="protein sequence ID" value="MDN5203591.1"/>
    <property type="molecule type" value="Genomic_DNA"/>
</dbReference>
<sequence length="107" mass="11686">MKIMAFSLALITLLFSVAPCCNGESHCEDKVTQECADHCDTDQDMPDTDPPCSPFYTCGACLGFVSQTVSPYIFSHLFFSQGDFNSFYSGSLSASHLHPPLKPPVQI</sequence>
<organism evidence="1 2">
    <name type="scientific">Splendidivirga corallicola</name>
    <dbReference type="NCBI Taxonomy" id="3051826"/>
    <lineage>
        <taxon>Bacteria</taxon>
        <taxon>Pseudomonadati</taxon>
        <taxon>Bacteroidota</taxon>
        <taxon>Cytophagia</taxon>
        <taxon>Cytophagales</taxon>
        <taxon>Splendidivirgaceae</taxon>
        <taxon>Splendidivirga</taxon>
    </lineage>
</organism>
<proteinExistence type="predicted"/>
<protein>
    <submittedName>
        <fullName evidence="1">Uncharacterized protein</fullName>
    </submittedName>
</protein>
<keyword evidence="2" id="KW-1185">Reference proteome</keyword>
<dbReference type="Proteomes" id="UP001172082">
    <property type="component" value="Unassembled WGS sequence"/>
</dbReference>
<evidence type="ECO:0000313" key="1">
    <source>
        <dbReference type="EMBL" id="MDN5203591.1"/>
    </source>
</evidence>
<accession>A0ABT8KS83</accession>
<evidence type="ECO:0000313" key="2">
    <source>
        <dbReference type="Proteomes" id="UP001172082"/>
    </source>
</evidence>
<gene>
    <name evidence="1" type="ORF">QQ008_19540</name>
</gene>